<evidence type="ECO:0000313" key="4">
    <source>
        <dbReference type="Proteomes" id="UP000298030"/>
    </source>
</evidence>
<organism evidence="3 4">
    <name type="scientific">Coprinellus micaceus</name>
    <name type="common">Glistening ink-cap mushroom</name>
    <name type="synonym">Coprinus micaceus</name>
    <dbReference type="NCBI Taxonomy" id="71717"/>
    <lineage>
        <taxon>Eukaryota</taxon>
        <taxon>Fungi</taxon>
        <taxon>Dikarya</taxon>
        <taxon>Basidiomycota</taxon>
        <taxon>Agaricomycotina</taxon>
        <taxon>Agaricomycetes</taxon>
        <taxon>Agaricomycetidae</taxon>
        <taxon>Agaricales</taxon>
        <taxon>Agaricineae</taxon>
        <taxon>Psathyrellaceae</taxon>
        <taxon>Coprinellus</taxon>
    </lineage>
</organism>
<dbReference type="EMBL" id="QPFP01000057">
    <property type="protein sequence ID" value="TEB25370.1"/>
    <property type="molecule type" value="Genomic_DNA"/>
</dbReference>
<dbReference type="Proteomes" id="UP000298030">
    <property type="component" value="Unassembled WGS sequence"/>
</dbReference>
<evidence type="ECO:0000256" key="1">
    <source>
        <dbReference type="SAM" id="Coils"/>
    </source>
</evidence>
<gene>
    <name evidence="3" type="ORF">FA13DRAFT_1796472</name>
</gene>
<reference evidence="3 4" key="1">
    <citation type="journal article" date="2019" name="Nat. Ecol. Evol.">
        <title>Megaphylogeny resolves global patterns of mushroom evolution.</title>
        <authorList>
            <person name="Varga T."/>
            <person name="Krizsan K."/>
            <person name="Foldi C."/>
            <person name="Dima B."/>
            <person name="Sanchez-Garcia M."/>
            <person name="Sanchez-Ramirez S."/>
            <person name="Szollosi G.J."/>
            <person name="Szarkandi J.G."/>
            <person name="Papp V."/>
            <person name="Albert L."/>
            <person name="Andreopoulos W."/>
            <person name="Angelini C."/>
            <person name="Antonin V."/>
            <person name="Barry K.W."/>
            <person name="Bougher N.L."/>
            <person name="Buchanan P."/>
            <person name="Buyck B."/>
            <person name="Bense V."/>
            <person name="Catcheside P."/>
            <person name="Chovatia M."/>
            <person name="Cooper J."/>
            <person name="Damon W."/>
            <person name="Desjardin D."/>
            <person name="Finy P."/>
            <person name="Geml J."/>
            <person name="Haridas S."/>
            <person name="Hughes K."/>
            <person name="Justo A."/>
            <person name="Karasinski D."/>
            <person name="Kautmanova I."/>
            <person name="Kiss B."/>
            <person name="Kocsube S."/>
            <person name="Kotiranta H."/>
            <person name="LaButti K.M."/>
            <person name="Lechner B.E."/>
            <person name="Liimatainen K."/>
            <person name="Lipzen A."/>
            <person name="Lukacs Z."/>
            <person name="Mihaltcheva S."/>
            <person name="Morgado L.N."/>
            <person name="Niskanen T."/>
            <person name="Noordeloos M.E."/>
            <person name="Ohm R.A."/>
            <person name="Ortiz-Santana B."/>
            <person name="Ovrebo C."/>
            <person name="Racz N."/>
            <person name="Riley R."/>
            <person name="Savchenko A."/>
            <person name="Shiryaev A."/>
            <person name="Soop K."/>
            <person name="Spirin V."/>
            <person name="Szebenyi C."/>
            <person name="Tomsovsky M."/>
            <person name="Tulloss R.E."/>
            <person name="Uehling J."/>
            <person name="Grigoriev I.V."/>
            <person name="Vagvolgyi C."/>
            <person name="Papp T."/>
            <person name="Martin F.M."/>
            <person name="Miettinen O."/>
            <person name="Hibbett D.S."/>
            <person name="Nagy L.G."/>
        </authorList>
    </citation>
    <scope>NUCLEOTIDE SEQUENCE [LARGE SCALE GENOMIC DNA]</scope>
    <source>
        <strain evidence="3 4">FP101781</strain>
    </source>
</reference>
<comment type="caution">
    <text evidence="3">The sequence shown here is derived from an EMBL/GenBank/DDBJ whole genome shotgun (WGS) entry which is preliminary data.</text>
</comment>
<dbReference type="AlphaFoldDB" id="A0A4Y7SU36"/>
<keyword evidence="4" id="KW-1185">Reference proteome</keyword>
<name>A0A4Y7SU36_COPMI</name>
<feature type="region of interest" description="Disordered" evidence="2">
    <location>
        <begin position="1"/>
        <end position="36"/>
    </location>
</feature>
<protein>
    <submittedName>
        <fullName evidence="3">Uncharacterized protein</fullName>
    </submittedName>
</protein>
<keyword evidence="1" id="KW-0175">Coiled coil</keyword>
<dbReference type="OrthoDB" id="10647515at2759"/>
<evidence type="ECO:0000256" key="2">
    <source>
        <dbReference type="SAM" id="MobiDB-lite"/>
    </source>
</evidence>
<proteinExistence type="predicted"/>
<feature type="coiled-coil region" evidence="1">
    <location>
        <begin position="130"/>
        <end position="157"/>
    </location>
</feature>
<accession>A0A4Y7SU36</accession>
<feature type="compositionally biased region" description="Polar residues" evidence="2">
    <location>
        <begin position="24"/>
        <end position="36"/>
    </location>
</feature>
<feature type="compositionally biased region" description="Polar residues" evidence="2">
    <location>
        <begin position="1"/>
        <end position="13"/>
    </location>
</feature>
<feature type="region of interest" description="Disordered" evidence="2">
    <location>
        <begin position="67"/>
        <end position="96"/>
    </location>
</feature>
<evidence type="ECO:0000313" key="3">
    <source>
        <dbReference type="EMBL" id="TEB25370.1"/>
    </source>
</evidence>
<sequence>MSQKASHSSSPPMESQKHICSSPFPESQVFSCSSPPLVSQRDILIVQQRRDNAMREVAEAERLLAKALGSPGGTLSDQPRRRTPNTASSKVTQKASLNITEKKVVQHMRRQREADKRVWGQMLSEVQDMLQESRSENLILRERVAELEEVLRAHEITFND</sequence>
<feature type="compositionally biased region" description="Polar residues" evidence="2">
    <location>
        <begin position="84"/>
        <end position="96"/>
    </location>
</feature>